<dbReference type="Gene3D" id="1.10.340.30">
    <property type="entry name" value="Hypothetical protein, domain 2"/>
    <property type="match status" value="1"/>
</dbReference>
<dbReference type="Proteomes" id="UP000295344">
    <property type="component" value="Unassembled WGS sequence"/>
</dbReference>
<accession>A0A4R7FFI3</accession>
<dbReference type="GO" id="GO:0006307">
    <property type="term" value="P:DNA alkylation repair"/>
    <property type="evidence" value="ECO:0007669"/>
    <property type="project" value="TreeGrafter"/>
</dbReference>
<organism evidence="8 9">
    <name type="scientific">Amnibacterium kyonggiense</name>
    <dbReference type="NCBI Taxonomy" id="595671"/>
    <lineage>
        <taxon>Bacteria</taxon>
        <taxon>Bacillati</taxon>
        <taxon>Actinomycetota</taxon>
        <taxon>Actinomycetes</taxon>
        <taxon>Micrococcales</taxon>
        <taxon>Microbacteriaceae</taxon>
        <taxon>Amnibacterium</taxon>
    </lineage>
</organism>
<sequence length="312" mass="32331">MPDRRHVPGPTARSVGSGTVRRSEPFIAPLNPSNLYGHLAATAVPGVEEWRCGVYRAVVPVGDRTAVAEVGLPEDGAVPVTLRLEDARDEAEVVGRVRRTFDLDLDPAAMAGVLAADAALAPLVAAGPGRRAPGTLDPEAMVLRAVIGQQVSTAAARTHTARLVAAFGESLAEPSGGLTHRFPTAAALVADPGRVGEVLRMPATRIRTVLTVAAALADGAVDLAADPAAVRAALLALPGVGPWTADTVLMRALHVDAFLPADLGVVQAAKRLGLPEAPRALAGRAEAWRPYRTHAVQYLWATGVHAVNSLPV</sequence>
<gene>
    <name evidence="8" type="ORF">CLV52_2707</name>
</gene>
<dbReference type="InterPro" id="IPR037046">
    <property type="entry name" value="AlkA_N_sf"/>
</dbReference>
<dbReference type="GO" id="GO:0005737">
    <property type="term" value="C:cytoplasm"/>
    <property type="evidence" value="ECO:0007669"/>
    <property type="project" value="TreeGrafter"/>
</dbReference>
<dbReference type="InterPro" id="IPR023170">
    <property type="entry name" value="HhH_base_excis_C"/>
</dbReference>
<dbReference type="GO" id="GO:0006285">
    <property type="term" value="P:base-excision repair, AP site formation"/>
    <property type="evidence" value="ECO:0007669"/>
    <property type="project" value="TreeGrafter"/>
</dbReference>
<evidence type="ECO:0000256" key="4">
    <source>
        <dbReference type="ARBA" id="ARBA00023204"/>
    </source>
</evidence>
<protein>
    <recommendedName>
        <fullName evidence="2">DNA-3-methyladenine glycosylase II</fullName>
        <ecNumber evidence="2">3.2.2.21</ecNumber>
    </recommendedName>
</protein>
<dbReference type="InterPro" id="IPR011257">
    <property type="entry name" value="DNA_glycosylase"/>
</dbReference>
<dbReference type="PANTHER" id="PTHR43003">
    <property type="entry name" value="DNA-3-METHYLADENINE GLYCOSYLASE"/>
    <property type="match status" value="1"/>
</dbReference>
<dbReference type="SMART" id="SM01009">
    <property type="entry name" value="AlkA_N"/>
    <property type="match status" value="1"/>
</dbReference>
<evidence type="ECO:0000259" key="6">
    <source>
        <dbReference type="SMART" id="SM00478"/>
    </source>
</evidence>
<reference evidence="8 9" key="1">
    <citation type="submission" date="2019-03" db="EMBL/GenBank/DDBJ databases">
        <title>Genomic Encyclopedia of Archaeal and Bacterial Type Strains, Phase II (KMG-II): from individual species to whole genera.</title>
        <authorList>
            <person name="Goeker M."/>
        </authorList>
    </citation>
    <scope>NUCLEOTIDE SEQUENCE [LARGE SCALE GENOMIC DNA]</scope>
    <source>
        <strain evidence="8 9">DSM 24782</strain>
    </source>
</reference>
<evidence type="ECO:0000256" key="3">
    <source>
        <dbReference type="ARBA" id="ARBA00022763"/>
    </source>
</evidence>
<dbReference type="GO" id="GO:0032131">
    <property type="term" value="F:alkylated DNA binding"/>
    <property type="evidence" value="ECO:0007669"/>
    <property type="project" value="TreeGrafter"/>
</dbReference>
<dbReference type="GO" id="GO:0032993">
    <property type="term" value="C:protein-DNA complex"/>
    <property type="evidence" value="ECO:0007669"/>
    <property type="project" value="TreeGrafter"/>
</dbReference>
<evidence type="ECO:0000256" key="5">
    <source>
        <dbReference type="SAM" id="MobiDB-lite"/>
    </source>
</evidence>
<dbReference type="InterPro" id="IPR051912">
    <property type="entry name" value="Alkylbase_DNA_Glycosylase/TA"/>
</dbReference>
<dbReference type="GO" id="GO:0008725">
    <property type="term" value="F:DNA-3-methyladenine glycosylase activity"/>
    <property type="evidence" value="ECO:0007669"/>
    <property type="project" value="TreeGrafter"/>
</dbReference>
<dbReference type="AlphaFoldDB" id="A0A4R7FFI3"/>
<dbReference type="Pfam" id="PF06029">
    <property type="entry name" value="AlkA_N"/>
    <property type="match status" value="1"/>
</dbReference>
<dbReference type="SUPFAM" id="SSF55945">
    <property type="entry name" value="TATA-box binding protein-like"/>
    <property type="match status" value="1"/>
</dbReference>
<comment type="caution">
    <text evidence="8">The sequence shown here is derived from an EMBL/GenBank/DDBJ whole genome shotgun (WGS) entry which is preliminary data.</text>
</comment>
<proteinExistence type="predicted"/>
<feature type="domain" description="DNA-3-methyladenine glycosylase AlkA N-terminal" evidence="7">
    <location>
        <begin position="19"/>
        <end position="137"/>
    </location>
</feature>
<dbReference type="EC" id="3.2.2.21" evidence="2"/>
<evidence type="ECO:0000256" key="1">
    <source>
        <dbReference type="ARBA" id="ARBA00000086"/>
    </source>
</evidence>
<dbReference type="SUPFAM" id="SSF48150">
    <property type="entry name" value="DNA-glycosylase"/>
    <property type="match status" value="1"/>
</dbReference>
<name>A0A4R7FFI3_9MICO</name>
<evidence type="ECO:0000256" key="2">
    <source>
        <dbReference type="ARBA" id="ARBA00012000"/>
    </source>
</evidence>
<keyword evidence="9" id="KW-1185">Reference proteome</keyword>
<dbReference type="PANTHER" id="PTHR43003:SF13">
    <property type="entry name" value="DNA-3-METHYLADENINE GLYCOSYLASE 2"/>
    <property type="match status" value="1"/>
</dbReference>
<dbReference type="InterPro" id="IPR003265">
    <property type="entry name" value="HhH-GPD_domain"/>
</dbReference>
<feature type="domain" description="HhH-GPD" evidence="6">
    <location>
        <begin position="147"/>
        <end position="304"/>
    </location>
</feature>
<dbReference type="CDD" id="cd00056">
    <property type="entry name" value="ENDO3c"/>
    <property type="match status" value="1"/>
</dbReference>
<dbReference type="InterPro" id="IPR010316">
    <property type="entry name" value="AlkA_N"/>
</dbReference>
<feature type="region of interest" description="Disordered" evidence="5">
    <location>
        <begin position="1"/>
        <end position="20"/>
    </location>
</feature>
<dbReference type="SMART" id="SM00478">
    <property type="entry name" value="ENDO3c"/>
    <property type="match status" value="1"/>
</dbReference>
<evidence type="ECO:0000313" key="8">
    <source>
        <dbReference type="EMBL" id="TDS75600.1"/>
    </source>
</evidence>
<keyword evidence="3" id="KW-0227">DNA damage</keyword>
<dbReference type="RefSeq" id="WP_133766879.1">
    <property type="nucleotide sequence ID" value="NZ_BAAARP010000005.1"/>
</dbReference>
<dbReference type="Gene3D" id="3.30.310.20">
    <property type="entry name" value="DNA-3-methyladenine glycosylase AlkA, N-terminal domain"/>
    <property type="match status" value="1"/>
</dbReference>
<dbReference type="OrthoDB" id="9811249at2"/>
<dbReference type="Gene3D" id="1.10.1670.10">
    <property type="entry name" value="Helix-hairpin-Helix base-excision DNA repair enzymes (C-terminal)"/>
    <property type="match status" value="1"/>
</dbReference>
<evidence type="ECO:0000259" key="7">
    <source>
        <dbReference type="SMART" id="SM01009"/>
    </source>
</evidence>
<dbReference type="EMBL" id="SOAM01000003">
    <property type="protein sequence ID" value="TDS75600.1"/>
    <property type="molecule type" value="Genomic_DNA"/>
</dbReference>
<evidence type="ECO:0000313" key="9">
    <source>
        <dbReference type="Proteomes" id="UP000295344"/>
    </source>
</evidence>
<keyword evidence="4" id="KW-0234">DNA repair</keyword>
<comment type="catalytic activity">
    <reaction evidence="1">
        <text>Hydrolysis of alkylated DNA, releasing 3-methyladenine, 3-methylguanine, 7-methylguanine and 7-methyladenine.</text>
        <dbReference type="EC" id="3.2.2.21"/>
    </reaction>
</comment>
<dbReference type="GO" id="GO:0043916">
    <property type="term" value="F:DNA-7-methylguanine glycosylase activity"/>
    <property type="evidence" value="ECO:0007669"/>
    <property type="project" value="TreeGrafter"/>
</dbReference>